<dbReference type="PANTHER" id="PTHR46038:SF13">
    <property type="entry name" value="GLYCOSYLTRANSFERASE"/>
    <property type="match status" value="1"/>
</dbReference>
<dbReference type="EMBL" id="JAXQNO010000016">
    <property type="protein sequence ID" value="KAK4782376.1"/>
    <property type="molecule type" value="Genomic_DNA"/>
</dbReference>
<keyword evidence="1" id="KW-0472">Membrane</keyword>
<gene>
    <name evidence="3" type="ORF">SAY86_016478</name>
</gene>
<dbReference type="Pfam" id="PF03407">
    <property type="entry name" value="Nucleotid_trans"/>
    <property type="match status" value="1"/>
</dbReference>
<keyword evidence="4" id="KW-1185">Reference proteome</keyword>
<name>A0AAN7LK95_TRANT</name>
<evidence type="ECO:0000313" key="3">
    <source>
        <dbReference type="EMBL" id="KAK4782376.1"/>
    </source>
</evidence>
<dbReference type="PANTHER" id="PTHR46038">
    <property type="entry name" value="EXPRESSED PROTEIN-RELATED"/>
    <property type="match status" value="1"/>
</dbReference>
<keyword evidence="1" id="KW-0812">Transmembrane</keyword>
<feature type="domain" description="Nucleotide-diphospho-sugar transferase" evidence="2">
    <location>
        <begin position="115"/>
        <end position="313"/>
    </location>
</feature>
<proteinExistence type="predicted"/>
<evidence type="ECO:0000256" key="1">
    <source>
        <dbReference type="SAM" id="Phobius"/>
    </source>
</evidence>
<reference evidence="3 4" key="1">
    <citation type="journal article" date="2023" name="Hortic Res">
        <title>Pangenome of water caltrop reveals structural variations and asymmetric subgenome divergence after allopolyploidization.</title>
        <authorList>
            <person name="Zhang X."/>
            <person name="Chen Y."/>
            <person name="Wang L."/>
            <person name="Yuan Y."/>
            <person name="Fang M."/>
            <person name="Shi L."/>
            <person name="Lu R."/>
            <person name="Comes H.P."/>
            <person name="Ma Y."/>
            <person name="Chen Y."/>
            <person name="Huang G."/>
            <person name="Zhou Y."/>
            <person name="Zheng Z."/>
            <person name="Qiu Y."/>
        </authorList>
    </citation>
    <scope>NUCLEOTIDE SEQUENCE [LARGE SCALE GENOMIC DNA]</scope>
    <source>
        <strain evidence="3">F231</strain>
    </source>
</reference>
<organism evidence="3 4">
    <name type="scientific">Trapa natans</name>
    <name type="common">Water chestnut</name>
    <dbReference type="NCBI Taxonomy" id="22666"/>
    <lineage>
        <taxon>Eukaryota</taxon>
        <taxon>Viridiplantae</taxon>
        <taxon>Streptophyta</taxon>
        <taxon>Embryophyta</taxon>
        <taxon>Tracheophyta</taxon>
        <taxon>Spermatophyta</taxon>
        <taxon>Magnoliopsida</taxon>
        <taxon>eudicotyledons</taxon>
        <taxon>Gunneridae</taxon>
        <taxon>Pentapetalae</taxon>
        <taxon>rosids</taxon>
        <taxon>malvids</taxon>
        <taxon>Myrtales</taxon>
        <taxon>Lythraceae</taxon>
        <taxon>Trapa</taxon>
    </lineage>
</organism>
<accession>A0AAN7LK95</accession>
<comment type="caution">
    <text evidence="3">The sequence shown here is derived from an EMBL/GenBank/DDBJ whole genome shotgun (WGS) entry which is preliminary data.</text>
</comment>
<dbReference type="InterPro" id="IPR005069">
    <property type="entry name" value="Nucl-diP-sugar_transferase"/>
</dbReference>
<sequence length="357" mass="40740">MADSALESGSSSRFYLPLEVKLGLVFAGLGLSCLVLYSSTNTLKFFQSSYFSSISTGASTVARKSYSLEEVLKAAAMEDNKTVILTTLNDAWAEPGSLFDLFLESFRIGDGTLELLDHLVVVALDKKAFERCLDVHRHCFALTSVGMNFSEEAHFMSADYLEMMWRRIEFLGEVLKKGYGFVFTDTDIMWLRNPFPHFYSDADFQISCDTYRFGAADRRNLPNGGFNYVRFSDRTVKFYEFWYQSRKSFPGLHDQDVLNKIKFNHYLSEIGLQMRFLDTAYMGGFCQLSRDLNRICTVHANCCVGLDNKIHDLAMVLDDWRKYKANNGSGGWTVPKDCIGSFGRPHKPHKHGLLRRR</sequence>
<evidence type="ECO:0000313" key="4">
    <source>
        <dbReference type="Proteomes" id="UP001346149"/>
    </source>
</evidence>
<dbReference type="AlphaFoldDB" id="A0AAN7LK95"/>
<keyword evidence="1" id="KW-1133">Transmembrane helix</keyword>
<evidence type="ECO:0000259" key="2">
    <source>
        <dbReference type="Pfam" id="PF03407"/>
    </source>
</evidence>
<feature type="transmembrane region" description="Helical" evidence="1">
    <location>
        <begin position="20"/>
        <end position="37"/>
    </location>
</feature>
<dbReference type="Proteomes" id="UP001346149">
    <property type="component" value="Unassembled WGS sequence"/>
</dbReference>
<dbReference type="InterPro" id="IPR044821">
    <property type="entry name" value="At1g28695/At4g15970-like"/>
</dbReference>
<protein>
    <recommendedName>
        <fullName evidence="2">Nucleotide-diphospho-sugar transferase domain-containing protein</fullName>
    </recommendedName>
</protein>